<feature type="domain" description="Amidohydrolase-related" evidence="3">
    <location>
        <begin position="47"/>
        <end position="407"/>
    </location>
</feature>
<evidence type="ECO:0000313" key="4">
    <source>
        <dbReference type="EMBL" id="KAF7597656.1"/>
    </source>
</evidence>
<dbReference type="GO" id="GO:0016810">
    <property type="term" value="F:hydrolase activity, acting on carbon-nitrogen (but not peptide) bonds"/>
    <property type="evidence" value="ECO:0007669"/>
    <property type="project" value="InterPro"/>
</dbReference>
<evidence type="ECO:0000256" key="1">
    <source>
        <dbReference type="ARBA" id="ARBA00006745"/>
    </source>
</evidence>
<evidence type="ECO:0000256" key="2">
    <source>
        <dbReference type="ARBA" id="ARBA00022801"/>
    </source>
</evidence>
<dbReference type="InterPro" id="IPR032466">
    <property type="entry name" value="Metal_Hydrolase"/>
</dbReference>
<keyword evidence="2 5" id="KW-0378">Hydrolase</keyword>
<reference evidence="4 7" key="1">
    <citation type="submission" date="2016-08" db="EMBL/GenBank/DDBJ databases">
        <title>Candidatus Dactylopiibacterium carminicum genome sequence.</title>
        <authorList>
            <person name="Ramirez-Puebla S.T."/>
            <person name="Ormeno-Orrillo E."/>
            <person name="Vera-Ponce De Leon A."/>
            <person name="Luis L."/>
            <person name="Sanchez-Flores A."/>
            <person name="Monica R."/>
            <person name="Martinez-Romero E."/>
        </authorList>
    </citation>
    <scope>NUCLEOTIDE SEQUENCE [LARGE SCALE GENOMIC DNA]</scope>
    <source>
        <strain evidence="4">END1</strain>
    </source>
</reference>
<reference evidence="5 6" key="2">
    <citation type="submission" date="2017-07" db="EMBL/GenBank/DDBJ databases">
        <title>Candidatus Dactylopiibacterium carminicum, a nitrogen-fixing symbiont of the cochineal insect Dactylopius coccus and Dactylopius opuntiae (Hemiptera: Coccoidea: Dactylopiidae).</title>
        <authorList>
            <person name="Vera A."/>
        </authorList>
    </citation>
    <scope>NUCLEOTIDE SEQUENCE [LARGE SCALE GENOMIC DNA]</scope>
    <source>
        <strain evidence="5 6">NFDCM</strain>
    </source>
</reference>
<protein>
    <submittedName>
        <fullName evidence="5">Hydrolase</fullName>
    </submittedName>
</protein>
<dbReference type="InterPro" id="IPR011059">
    <property type="entry name" value="Metal-dep_hydrolase_composite"/>
</dbReference>
<dbReference type="Proteomes" id="UP000216107">
    <property type="component" value="Unassembled WGS sequence"/>
</dbReference>
<dbReference type="Proteomes" id="UP000623509">
    <property type="component" value="Unassembled WGS sequence"/>
</dbReference>
<dbReference type="RefSeq" id="WP_095526091.1">
    <property type="nucleotide sequence ID" value="NZ_MDUX01000120.1"/>
</dbReference>
<accession>A0A272EMD8</accession>
<comment type="similarity">
    <text evidence="1">Belongs to the metallo-dependent hydrolases superfamily. ATZ/TRZ family.</text>
</comment>
<dbReference type="AlphaFoldDB" id="A0A272EMD8"/>
<gene>
    <name evidence="4" type="ORF">BGI27_17625</name>
    <name evidence="5" type="ORF">CGU29_17325</name>
</gene>
<organism evidence="5 6">
    <name type="scientific">Candidatus Dactylopiibacterium carminicum</name>
    <dbReference type="NCBI Taxonomy" id="857335"/>
    <lineage>
        <taxon>Bacteria</taxon>
        <taxon>Pseudomonadati</taxon>
        <taxon>Pseudomonadota</taxon>
        <taxon>Betaproteobacteria</taxon>
        <taxon>Rhodocyclales</taxon>
        <taxon>Rhodocyclaceae</taxon>
        <taxon>Candidatus Dactylopiibacterium</taxon>
    </lineage>
</organism>
<dbReference type="Gene3D" id="3.20.20.140">
    <property type="entry name" value="Metal-dependent hydrolases"/>
    <property type="match status" value="1"/>
</dbReference>
<evidence type="ECO:0000313" key="5">
    <source>
        <dbReference type="EMBL" id="PAS91281.1"/>
    </source>
</evidence>
<name>A0A272EMD8_9RHOO</name>
<evidence type="ECO:0000313" key="7">
    <source>
        <dbReference type="Proteomes" id="UP000623509"/>
    </source>
</evidence>
<dbReference type="SUPFAM" id="SSF51338">
    <property type="entry name" value="Composite domain of metallo-dependent hydrolases"/>
    <property type="match status" value="1"/>
</dbReference>
<keyword evidence="7" id="KW-1185">Reference proteome</keyword>
<evidence type="ECO:0000259" key="3">
    <source>
        <dbReference type="Pfam" id="PF01979"/>
    </source>
</evidence>
<dbReference type="PANTHER" id="PTHR43794">
    <property type="entry name" value="AMINOHYDROLASE SSNA-RELATED"/>
    <property type="match status" value="1"/>
</dbReference>
<dbReference type="PANTHER" id="PTHR43794:SF11">
    <property type="entry name" value="AMIDOHYDROLASE-RELATED DOMAIN-CONTAINING PROTEIN"/>
    <property type="match status" value="1"/>
</dbReference>
<evidence type="ECO:0000313" key="6">
    <source>
        <dbReference type="Proteomes" id="UP000216107"/>
    </source>
</evidence>
<sequence>MSTGQLRADWLLASPGQSPEQQGARLAWQDGRLVELAAAAPDGRGLIVLPGLCNAHDHARAVRASALGAFDRPLESWLMYLGVIPGVDAYLTAASSLARSALRGAGRVMVHYTRIQGLLPLVEEAGQVARAARDVGVQVGFAVAMRDRQNIAYADDAAVLASLPPGLRAQLEPRFAKAPASPAMQLALVDEIAAACHGPGFNVQYGPTGVQWCSDALLRAIARASADTGQQVHMHLLETRYQREWADREFPQGIVAYLRDIGLLSPRLTLAHCTWARPEELALIAESGARIAVNTGSNLGIRSGIAPVAQMLAAGCRVAMGLDGLALDEDDDALRELRLLHHLHKGWGYETAMSHAQAWRVASEQGRHAISGIETEATLAPGARADLLVLDGRALMDDRLFEDVPVLDFVLARATAGHIHQVAVEGRTLVHQGRVLGVDYPALMRELMSSLRAALPGDEVWRAAVRALNGELAKHHTHCC</sequence>
<comment type="caution">
    <text evidence="5">The sequence shown here is derived from an EMBL/GenBank/DDBJ whole genome shotgun (WGS) entry which is preliminary data.</text>
</comment>
<dbReference type="OrthoDB" id="9807210at2"/>
<dbReference type="InterPro" id="IPR050287">
    <property type="entry name" value="MTA/SAH_deaminase"/>
</dbReference>
<dbReference type="EMBL" id="MDUX01000120">
    <property type="protein sequence ID" value="KAF7597656.1"/>
    <property type="molecule type" value="Genomic_DNA"/>
</dbReference>
<dbReference type="SUPFAM" id="SSF51556">
    <property type="entry name" value="Metallo-dependent hydrolases"/>
    <property type="match status" value="1"/>
</dbReference>
<dbReference type="EMBL" id="NMRN01000115">
    <property type="protein sequence ID" value="PAS91281.1"/>
    <property type="molecule type" value="Genomic_DNA"/>
</dbReference>
<proteinExistence type="inferred from homology"/>
<dbReference type="InterPro" id="IPR006680">
    <property type="entry name" value="Amidohydro-rel"/>
</dbReference>
<dbReference type="Pfam" id="PF01979">
    <property type="entry name" value="Amidohydro_1"/>
    <property type="match status" value="1"/>
</dbReference>